<accession>A0A6J4Q2J5</accession>
<evidence type="ECO:0000259" key="1">
    <source>
        <dbReference type="Pfam" id="PF02426"/>
    </source>
</evidence>
<dbReference type="Pfam" id="PF02426">
    <property type="entry name" value="MIase"/>
    <property type="match status" value="1"/>
</dbReference>
<dbReference type="InterPro" id="IPR026029">
    <property type="entry name" value="MLI_dom"/>
</dbReference>
<dbReference type="EMBL" id="CADCUT010000203">
    <property type="protein sequence ID" value="CAA9432730.1"/>
    <property type="molecule type" value="Genomic_DNA"/>
</dbReference>
<protein>
    <recommendedName>
        <fullName evidence="1">Muconolactone isomerase domain-containing protein</fullName>
    </recommendedName>
</protein>
<dbReference type="Gene3D" id="3.30.70.1060">
    <property type="entry name" value="Dimeric alpha+beta barrel"/>
    <property type="match status" value="1"/>
</dbReference>
<gene>
    <name evidence="2" type="ORF">AVDCRST_MAG03-3359</name>
</gene>
<dbReference type="SUPFAM" id="SSF54909">
    <property type="entry name" value="Dimeric alpha+beta barrel"/>
    <property type="match status" value="1"/>
</dbReference>
<dbReference type="InterPro" id="IPR011008">
    <property type="entry name" value="Dimeric_a/b-barrel"/>
</dbReference>
<organism evidence="2">
    <name type="scientific">uncultured Rubrobacteraceae bacterium</name>
    <dbReference type="NCBI Taxonomy" id="349277"/>
    <lineage>
        <taxon>Bacteria</taxon>
        <taxon>Bacillati</taxon>
        <taxon>Actinomycetota</taxon>
        <taxon>Rubrobacteria</taxon>
        <taxon>Rubrobacterales</taxon>
        <taxon>Rubrobacteraceae</taxon>
        <taxon>environmental samples</taxon>
    </lineage>
</organism>
<evidence type="ECO:0000313" key="2">
    <source>
        <dbReference type="EMBL" id="CAA9432730.1"/>
    </source>
</evidence>
<sequence length="106" mass="11974">MAIWAGFGYANDAIGGRVLRFMVSFVYKDGTTGEDIQPLVPDEQARVKELREQGIVEELFLASDRSRGWFVMRRESEDAVREATASLPLSRFWEVTNTSIFDAQPA</sequence>
<feature type="domain" description="Muconolactone isomerase" evidence="1">
    <location>
        <begin position="25"/>
        <end position="99"/>
    </location>
</feature>
<proteinExistence type="predicted"/>
<dbReference type="AlphaFoldDB" id="A0A6J4Q2J5"/>
<reference evidence="2" key="1">
    <citation type="submission" date="2020-02" db="EMBL/GenBank/DDBJ databases">
        <authorList>
            <person name="Meier V. D."/>
        </authorList>
    </citation>
    <scope>NUCLEOTIDE SEQUENCE</scope>
    <source>
        <strain evidence="2">AVDCRST_MAG03</strain>
    </source>
</reference>
<name>A0A6J4Q2J5_9ACTN</name>